<dbReference type="Proteomes" id="UP001501594">
    <property type="component" value="Unassembled WGS sequence"/>
</dbReference>
<name>A0ABP8E5J6_9MICO</name>
<comment type="caution">
    <text evidence="2">The sequence shown here is derived from an EMBL/GenBank/DDBJ whole genome shotgun (WGS) entry which is preliminary data.</text>
</comment>
<gene>
    <name evidence="2" type="ORF">GCM10022256_30340</name>
</gene>
<accession>A0ABP8E5J6</accession>
<dbReference type="PANTHER" id="PTHR18964">
    <property type="entry name" value="ROK (REPRESSOR, ORF, KINASE) FAMILY"/>
    <property type="match status" value="1"/>
</dbReference>
<keyword evidence="3" id="KW-1185">Reference proteome</keyword>
<dbReference type="Gene3D" id="3.30.420.40">
    <property type="match status" value="2"/>
</dbReference>
<dbReference type="SUPFAM" id="SSF53067">
    <property type="entry name" value="Actin-like ATPase domain"/>
    <property type="match status" value="1"/>
</dbReference>
<dbReference type="PANTHER" id="PTHR18964:SF149">
    <property type="entry name" value="BIFUNCTIONAL UDP-N-ACETYLGLUCOSAMINE 2-EPIMERASE_N-ACETYLMANNOSAMINE KINASE"/>
    <property type="match status" value="1"/>
</dbReference>
<comment type="similarity">
    <text evidence="1">Belongs to the ROK (NagC/XylR) family.</text>
</comment>
<dbReference type="EMBL" id="BAABAU010000004">
    <property type="protein sequence ID" value="GAA4267422.1"/>
    <property type="molecule type" value="Genomic_DNA"/>
</dbReference>
<reference evidence="3" key="1">
    <citation type="journal article" date="2019" name="Int. J. Syst. Evol. Microbiol.">
        <title>The Global Catalogue of Microorganisms (GCM) 10K type strain sequencing project: providing services to taxonomists for standard genome sequencing and annotation.</title>
        <authorList>
            <consortium name="The Broad Institute Genomics Platform"/>
            <consortium name="The Broad Institute Genome Sequencing Center for Infectious Disease"/>
            <person name="Wu L."/>
            <person name="Ma J."/>
        </authorList>
    </citation>
    <scope>NUCLEOTIDE SEQUENCE [LARGE SCALE GENOMIC DNA]</scope>
    <source>
        <strain evidence="3">JCM 17442</strain>
    </source>
</reference>
<evidence type="ECO:0000313" key="2">
    <source>
        <dbReference type="EMBL" id="GAA4267422.1"/>
    </source>
</evidence>
<sequence length="400" mass="41140">MTTERAASSPQVLRRINSEALLARALTTGAFDASAAMLATGLTRSTVLALCEELVRLGWLVRLDDSRAAGEYSKGRPASRWELQPRAGHVVGVDAGQHTVSAVVADLRGDFTGGVHLAVAEDAAPDVRREITRTAVLRALDEASVEAGSVFATVIGVPAPVDGSGRSPSGDDHYWTTMNPGLVDAFDGLGEVVVDNDANLAAIAEQALGAGRDVDSFAALLSGERFGAGLVVDRALLRGRHGGAGEMRVLNLVEGVGSADGLGALARDLARTARAEERIAADSPLAAVPTAELGSDVVFAAASAGDPTALAIVRTLGQRLARVCLVLSSLIDVERVVLSGALAAAAGPVIEEARGILRTEFYPPVPELVASSLGAETVVLGAVQRGVALVRAAPLDFRVS</sequence>
<protein>
    <submittedName>
        <fullName evidence="2">ROK family protein</fullName>
    </submittedName>
</protein>
<dbReference type="Pfam" id="PF00480">
    <property type="entry name" value="ROK"/>
    <property type="match status" value="1"/>
</dbReference>
<evidence type="ECO:0000313" key="3">
    <source>
        <dbReference type="Proteomes" id="UP001501594"/>
    </source>
</evidence>
<organism evidence="2 3">
    <name type="scientific">Frondihabitans peucedani</name>
    <dbReference type="NCBI Taxonomy" id="598626"/>
    <lineage>
        <taxon>Bacteria</taxon>
        <taxon>Bacillati</taxon>
        <taxon>Actinomycetota</taxon>
        <taxon>Actinomycetes</taxon>
        <taxon>Micrococcales</taxon>
        <taxon>Microbacteriaceae</taxon>
        <taxon>Frondihabitans</taxon>
    </lineage>
</organism>
<proteinExistence type="inferred from homology"/>
<evidence type="ECO:0000256" key="1">
    <source>
        <dbReference type="ARBA" id="ARBA00006479"/>
    </source>
</evidence>
<dbReference type="InterPro" id="IPR043129">
    <property type="entry name" value="ATPase_NBD"/>
</dbReference>
<dbReference type="RefSeq" id="WP_344797704.1">
    <property type="nucleotide sequence ID" value="NZ_BAABAU010000004.1"/>
</dbReference>
<dbReference type="InterPro" id="IPR000600">
    <property type="entry name" value="ROK"/>
</dbReference>